<reference evidence="5 6" key="1">
    <citation type="journal article" date="2016" name="Int. J. Syst. Evol. Microbiol.">
        <title>Labrenzia salina sp. nov., isolated from the rhizosphere of the halophyte Arthrocnemum macrostachyum.</title>
        <authorList>
            <person name="Camacho M."/>
            <person name="Redondo-Gomez S."/>
            <person name="Rodriguez-Llorente I."/>
            <person name="Rohde M."/>
            <person name="Sproer C."/>
            <person name="Schumann P."/>
            <person name="Klenk H.P."/>
            <person name="Montero-Calasanz M.D.C."/>
        </authorList>
    </citation>
    <scope>NUCLEOTIDE SEQUENCE [LARGE SCALE GENOMIC DNA]</scope>
    <source>
        <strain evidence="5 6">DSM 29163</strain>
    </source>
</reference>
<evidence type="ECO:0000313" key="6">
    <source>
        <dbReference type="Proteomes" id="UP001300261"/>
    </source>
</evidence>
<evidence type="ECO:0000313" key="5">
    <source>
        <dbReference type="EMBL" id="MCX2720817.1"/>
    </source>
</evidence>
<dbReference type="InterPro" id="IPR036388">
    <property type="entry name" value="WH-like_DNA-bd_sf"/>
</dbReference>
<dbReference type="SMART" id="SM00345">
    <property type="entry name" value="HTH_GNTR"/>
    <property type="match status" value="1"/>
</dbReference>
<organism evidence="5 6">
    <name type="scientific">Roseibium salinum</name>
    <dbReference type="NCBI Taxonomy" id="1604349"/>
    <lineage>
        <taxon>Bacteria</taxon>
        <taxon>Pseudomonadati</taxon>
        <taxon>Pseudomonadota</taxon>
        <taxon>Alphaproteobacteria</taxon>
        <taxon>Hyphomicrobiales</taxon>
        <taxon>Stappiaceae</taxon>
        <taxon>Roseibium</taxon>
    </lineage>
</organism>
<evidence type="ECO:0000259" key="4">
    <source>
        <dbReference type="PROSITE" id="PS50949"/>
    </source>
</evidence>
<comment type="caution">
    <text evidence="5">The sequence shown here is derived from an EMBL/GenBank/DDBJ whole genome shotgun (WGS) entry which is preliminary data.</text>
</comment>
<dbReference type="SUPFAM" id="SSF46785">
    <property type="entry name" value="Winged helix' DNA-binding domain"/>
    <property type="match status" value="1"/>
</dbReference>
<keyword evidence="6" id="KW-1185">Reference proteome</keyword>
<dbReference type="Proteomes" id="UP001300261">
    <property type="component" value="Unassembled WGS sequence"/>
</dbReference>
<feature type="domain" description="HTH gntR-type" evidence="4">
    <location>
        <begin position="21"/>
        <end position="89"/>
    </location>
</feature>
<evidence type="ECO:0000256" key="1">
    <source>
        <dbReference type="ARBA" id="ARBA00023015"/>
    </source>
</evidence>
<dbReference type="SUPFAM" id="SSF48008">
    <property type="entry name" value="GntR ligand-binding domain-like"/>
    <property type="match status" value="1"/>
</dbReference>
<proteinExistence type="predicted"/>
<keyword evidence="3" id="KW-0804">Transcription</keyword>
<dbReference type="InterPro" id="IPR008920">
    <property type="entry name" value="TF_FadR/GntR_C"/>
</dbReference>
<dbReference type="InterPro" id="IPR011711">
    <property type="entry name" value="GntR_C"/>
</dbReference>
<dbReference type="Gene3D" id="1.20.120.530">
    <property type="entry name" value="GntR ligand-binding domain-like"/>
    <property type="match status" value="1"/>
</dbReference>
<evidence type="ECO:0000256" key="2">
    <source>
        <dbReference type="ARBA" id="ARBA00023125"/>
    </source>
</evidence>
<gene>
    <name evidence="5" type="ORF">ON753_00110</name>
</gene>
<dbReference type="Pfam" id="PF07729">
    <property type="entry name" value="FCD"/>
    <property type="match status" value="1"/>
</dbReference>
<dbReference type="PROSITE" id="PS50949">
    <property type="entry name" value="HTH_GNTR"/>
    <property type="match status" value="1"/>
</dbReference>
<accession>A0ABT3QV64</accession>
<evidence type="ECO:0000256" key="3">
    <source>
        <dbReference type="ARBA" id="ARBA00023163"/>
    </source>
</evidence>
<dbReference type="EMBL" id="JAPEVI010000001">
    <property type="protein sequence ID" value="MCX2720817.1"/>
    <property type="molecule type" value="Genomic_DNA"/>
</dbReference>
<dbReference type="InterPro" id="IPR000524">
    <property type="entry name" value="Tscrpt_reg_HTH_GntR"/>
</dbReference>
<name>A0ABT3QV64_9HYPH</name>
<dbReference type="InterPro" id="IPR036390">
    <property type="entry name" value="WH_DNA-bd_sf"/>
</dbReference>
<dbReference type="Pfam" id="PF00392">
    <property type="entry name" value="GntR"/>
    <property type="match status" value="1"/>
</dbReference>
<keyword evidence="1" id="KW-0805">Transcription regulation</keyword>
<dbReference type="PRINTS" id="PR00035">
    <property type="entry name" value="HTHGNTR"/>
</dbReference>
<protein>
    <submittedName>
        <fullName evidence="5">FadR/GntR family transcriptional regulator</fullName>
    </submittedName>
</protein>
<dbReference type="SMART" id="SM00895">
    <property type="entry name" value="FCD"/>
    <property type="match status" value="1"/>
</dbReference>
<dbReference type="PANTHER" id="PTHR43537">
    <property type="entry name" value="TRANSCRIPTIONAL REGULATOR, GNTR FAMILY"/>
    <property type="match status" value="1"/>
</dbReference>
<dbReference type="CDD" id="cd07377">
    <property type="entry name" value="WHTH_GntR"/>
    <property type="match status" value="1"/>
</dbReference>
<dbReference type="PANTHER" id="PTHR43537:SF5">
    <property type="entry name" value="UXU OPERON TRANSCRIPTIONAL REGULATOR"/>
    <property type="match status" value="1"/>
</dbReference>
<sequence>MNDTGQAKPLLEPERAVTAARTRVSLIADGLRRDIHEGRFRPGDRLPSEAELTRQHSVSRTVVREAVALLRSEGLVEARKGSGVFALNPADAQRRPFSDLDVERLSSVIELFELRSAFEIRAAALAAARRSAAQIEAIVAAHEAVAAVFDNNQSTRQADFEFHYAIAEASQNKRFPEFLSLIRPGIVPRVELEVGGGVPRTYVPNPDLIREHEKIVEAIFDADPDRAEQAMKLHLEGSLQRYRDMLRHNSERERQGSRL</sequence>
<dbReference type="Gene3D" id="1.10.10.10">
    <property type="entry name" value="Winged helix-like DNA-binding domain superfamily/Winged helix DNA-binding domain"/>
    <property type="match status" value="1"/>
</dbReference>
<keyword evidence="2" id="KW-0238">DNA-binding</keyword>
<dbReference type="RefSeq" id="WP_265960516.1">
    <property type="nucleotide sequence ID" value="NZ_JAPEVI010000001.1"/>
</dbReference>